<dbReference type="PANTHER" id="PTHR15893:SF0">
    <property type="entry name" value="LARGE RIBOSOMAL SUBUNIT PROTEIN BL27M"/>
    <property type="match status" value="1"/>
</dbReference>
<evidence type="ECO:0000256" key="2">
    <source>
        <dbReference type="ARBA" id="ARBA00022980"/>
    </source>
</evidence>
<dbReference type="HAMAP" id="MF_00539">
    <property type="entry name" value="Ribosomal_bL27"/>
    <property type="match status" value="1"/>
</dbReference>
<dbReference type="Gene3D" id="2.40.50.100">
    <property type="match status" value="1"/>
</dbReference>
<organism evidence="6 7">
    <name type="scientific">Harryflintia acetispora</name>
    <dbReference type="NCBI Taxonomy" id="1849041"/>
    <lineage>
        <taxon>Bacteria</taxon>
        <taxon>Bacillati</taxon>
        <taxon>Bacillota</taxon>
        <taxon>Clostridia</taxon>
        <taxon>Eubacteriales</taxon>
        <taxon>Oscillospiraceae</taxon>
        <taxon>Harryflintia</taxon>
    </lineage>
</organism>
<reference evidence="6 7" key="1">
    <citation type="submission" date="2019-03" db="EMBL/GenBank/DDBJ databases">
        <title>Genomic Encyclopedia of Type Strains, Phase IV (KMG-IV): sequencing the most valuable type-strain genomes for metagenomic binning, comparative biology and taxonomic classification.</title>
        <authorList>
            <person name="Goeker M."/>
        </authorList>
    </citation>
    <scope>NUCLEOTIDE SEQUENCE [LARGE SCALE GENOMIC DNA]</scope>
    <source>
        <strain evidence="6 7">DSM 100433</strain>
    </source>
</reference>
<sequence length="94" mass="10441">MIKLSMQFFAHKKGVGSTKNGRDSESKRLGVKRADGQFVLAGNILVRQRGTHIHPGEGVRIGSDDTLFATVDGKVRFERLGRDRKKVSVYAVEQ</sequence>
<dbReference type="PROSITE" id="PS00831">
    <property type="entry name" value="RIBOSOMAL_L27"/>
    <property type="match status" value="1"/>
</dbReference>
<accession>A0A9X8Y8I5</accession>
<evidence type="ECO:0000313" key="7">
    <source>
        <dbReference type="Proteomes" id="UP000294682"/>
    </source>
</evidence>
<dbReference type="Pfam" id="PF01016">
    <property type="entry name" value="Ribosomal_L27"/>
    <property type="match status" value="1"/>
</dbReference>
<name>A0A9X8Y8I5_9FIRM</name>
<dbReference type="AlphaFoldDB" id="A0A9X8Y8I5"/>
<dbReference type="EMBL" id="SLUK01000005">
    <property type="protein sequence ID" value="TCL43550.1"/>
    <property type="molecule type" value="Genomic_DNA"/>
</dbReference>
<dbReference type="PRINTS" id="PR00063">
    <property type="entry name" value="RIBOSOMALL27"/>
</dbReference>
<evidence type="ECO:0000256" key="1">
    <source>
        <dbReference type="ARBA" id="ARBA00010797"/>
    </source>
</evidence>
<dbReference type="InterPro" id="IPR001684">
    <property type="entry name" value="Ribosomal_bL27"/>
</dbReference>
<keyword evidence="3 5" id="KW-0687">Ribonucleoprotein</keyword>
<keyword evidence="7" id="KW-1185">Reference proteome</keyword>
<comment type="similarity">
    <text evidence="1 5">Belongs to the bacterial ribosomal protein bL27 family.</text>
</comment>
<dbReference type="PANTHER" id="PTHR15893">
    <property type="entry name" value="RIBOSOMAL PROTEIN L27"/>
    <property type="match status" value="1"/>
</dbReference>
<evidence type="ECO:0000256" key="3">
    <source>
        <dbReference type="ARBA" id="ARBA00023274"/>
    </source>
</evidence>
<gene>
    <name evidence="5" type="primary">rpmA</name>
    <name evidence="6" type="ORF">EDD78_105184</name>
</gene>
<dbReference type="Proteomes" id="UP000294682">
    <property type="component" value="Unassembled WGS sequence"/>
</dbReference>
<dbReference type="GO" id="GO:0022625">
    <property type="term" value="C:cytosolic large ribosomal subunit"/>
    <property type="evidence" value="ECO:0007669"/>
    <property type="project" value="TreeGrafter"/>
</dbReference>
<evidence type="ECO:0000256" key="5">
    <source>
        <dbReference type="HAMAP-Rule" id="MF_00539"/>
    </source>
</evidence>
<dbReference type="GO" id="GO:0006412">
    <property type="term" value="P:translation"/>
    <property type="evidence" value="ECO:0007669"/>
    <property type="project" value="UniProtKB-UniRule"/>
</dbReference>
<proteinExistence type="inferred from homology"/>
<protein>
    <recommendedName>
        <fullName evidence="4 5">Large ribosomal subunit protein bL27</fullName>
    </recommendedName>
</protein>
<keyword evidence="2 5" id="KW-0689">Ribosomal protein</keyword>
<dbReference type="RefSeq" id="WP_079698430.1">
    <property type="nucleotide sequence ID" value="NZ_JADNAH010000006.1"/>
</dbReference>
<evidence type="ECO:0000256" key="4">
    <source>
        <dbReference type="ARBA" id="ARBA00035175"/>
    </source>
</evidence>
<dbReference type="GO" id="GO:0003735">
    <property type="term" value="F:structural constituent of ribosome"/>
    <property type="evidence" value="ECO:0007669"/>
    <property type="project" value="InterPro"/>
</dbReference>
<dbReference type="FunFam" id="2.40.50.100:FF:000004">
    <property type="entry name" value="50S ribosomal protein L27"/>
    <property type="match status" value="1"/>
</dbReference>
<evidence type="ECO:0000313" key="6">
    <source>
        <dbReference type="EMBL" id="TCL43550.1"/>
    </source>
</evidence>
<dbReference type="OrthoDB" id="9803474at2"/>
<comment type="caution">
    <text evidence="6">The sequence shown here is derived from an EMBL/GenBank/DDBJ whole genome shotgun (WGS) entry which is preliminary data.</text>
</comment>
<dbReference type="SUPFAM" id="SSF110324">
    <property type="entry name" value="Ribosomal L27 protein-like"/>
    <property type="match status" value="1"/>
</dbReference>
<dbReference type="NCBIfam" id="TIGR00062">
    <property type="entry name" value="L27"/>
    <property type="match status" value="1"/>
</dbReference>
<dbReference type="InterPro" id="IPR018261">
    <property type="entry name" value="Ribosomal_bL27_CS"/>
</dbReference>